<gene>
    <name evidence="3" type="ORF">EDB92DRAFT_1815979</name>
</gene>
<name>A0AAD4Q8I6_9AGAM</name>
<evidence type="ECO:0000256" key="1">
    <source>
        <dbReference type="SAM" id="Phobius"/>
    </source>
</evidence>
<organism evidence="3 4">
    <name type="scientific">Lactarius akahatsu</name>
    <dbReference type="NCBI Taxonomy" id="416441"/>
    <lineage>
        <taxon>Eukaryota</taxon>
        <taxon>Fungi</taxon>
        <taxon>Dikarya</taxon>
        <taxon>Basidiomycota</taxon>
        <taxon>Agaricomycotina</taxon>
        <taxon>Agaricomycetes</taxon>
        <taxon>Russulales</taxon>
        <taxon>Russulaceae</taxon>
        <taxon>Lactarius</taxon>
    </lineage>
</organism>
<evidence type="ECO:0000313" key="3">
    <source>
        <dbReference type="EMBL" id="KAH8992481.1"/>
    </source>
</evidence>
<keyword evidence="1" id="KW-1133">Transmembrane helix</keyword>
<dbReference type="Proteomes" id="UP001201163">
    <property type="component" value="Unassembled WGS sequence"/>
</dbReference>
<protein>
    <recommendedName>
        <fullName evidence="2">Fungal STAND N-terminal Goodbye domain-containing protein</fullName>
    </recommendedName>
</protein>
<reference evidence="3" key="1">
    <citation type="submission" date="2022-01" db="EMBL/GenBank/DDBJ databases">
        <title>Comparative genomics reveals a dynamic genome evolution in the ectomycorrhizal milk-cap (Lactarius) mushrooms.</title>
        <authorList>
            <consortium name="DOE Joint Genome Institute"/>
            <person name="Lebreton A."/>
            <person name="Tang N."/>
            <person name="Kuo A."/>
            <person name="LaButti K."/>
            <person name="Drula E."/>
            <person name="Barry K."/>
            <person name="Clum A."/>
            <person name="Lipzen A."/>
            <person name="Mousain D."/>
            <person name="Ng V."/>
            <person name="Wang R."/>
            <person name="Wang X."/>
            <person name="Dai Y."/>
            <person name="Henrissat B."/>
            <person name="Grigoriev I.V."/>
            <person name="Guerin-Laguette A."/>
            <person name="Yu F."/>
            <person name="Martin F.M."/>
        </authorList>
    </citation>
    <scope>NUCLEOTIDE SEQUENCE</scope>
    <source>
        <strain evidence="3">QP</strain>
    </source>
</reference>
<proteinExistence type="predicted"/>
<feature type="transmembrane region" description="Helical" evidence="1">
    <location>
        <begin position="116"/>
        <end position="138"/>
    </location>
</feature>
<dbReference type="InterPro" id="IPR031350">
    <property type="entry name" value="Goodbye_dom"/>
</dbReference>
<keyword evidence="1" id="KW-0472">Membrane</keyword>
<dbReference type="EMBL" id="JAKELL010000022">
    <property type="protein sequence ID" value="KAH8992481.1"/>
    <property type="molecule type" value="Genomic_DNA"/>
</dbReference>
<evidence type="ECO:0000313" key="4">
    <source>
        <dbReference type="Proteomes" id="UP001201163"/>
    </source>
</evidence>
<dbReference type="Pfam" id="PF17109">
    <property type="entry name" value="Goodbye"/>
    <property type="match status" value="1"/>
</dbReference>
<comment type="caution">
    <text evidence="3">The sequence shown here is derived from an EMBL/GenBank/DDBJ whole genome shotgun (WGS) entry which is preliminary data.</text>
</comment>
<evidence type="ECO:0000259" key="2">
    <source>
        <dbReference type="Pfam" id="PF17109"/>
    </source>
</evidence>
<keyword evidence="4" id="KW-1185">Reference proteome</keyword>
<sequence length="191" mass="20818">MNQPPASSSMVQNGQTTPPTDSYNFKVIFEAAPEAYKKKTKQSIESHTLFTQLKTCGSPDTVLDLLRGQVNPNADEGFKKWLNPTINVMCAFSGTLGEGIGVVNTNDLSVILALTAIWQIFPPATVIFAGIGILLLAAKDLNEDQGTLVDIFEQIESFFKRLEIYTEVSPTPAMRDTMAKIMVEGVPTESS</sequence>
<keyword evidence="1" id="KW-0812">Transmembrane</keyword>
<dbReference type="AlphaFoldDB" id="A0AAD4Q8I6"/>
<accession>A0AAD4Q8I6</accession>
<feature type="domain" description="Fungal STAND N-terminal Goodbye" evidence="2">
    <location>
        <begin position="30"/>
        <end position="165"/>
    </location>
</feature>